<dbReference type="AlphaFoldDB" id="A0A498S9N1"/>
<gene>
    <name evidence="1" type="ORF">NAV_LOCUS1402</name>
</gene>
<dbReference type="Proteomes" id="UP000276991">
    <property type="component" value="Unassembled WGS sequence"/>
</dbReference>
<evidence type="ECO:0000313" key="1">
    <source>
        <dbReference type="EMBL" id="VBB26572.1"/>
    </source>
</evidence>
<reference evidence="1 2" key="1">
    <citation type="submission" date="2018-08" db="EMBL/GenBank/DDBJ databases">
        <authorList>
            <person name="Laetsch R D."/>
            <person name="Stevens L."/>
            <person name="Kumar S."/>
            <person name="Blaxter L. M."/>
        </authorList>
    </citation>
    <scope>NUCLEOTIDE SEQUENCE [LARGE SCALE GENOMIC DNA]</scope>
</reference>
<dbReference type="EMBL" id="UPTC01000119">
    <property type="protein sequence ID" value="VBB26572.1"/>
    <property type="molecule type" value="Genomic_DNA"/>
</dbReference>
<name>A0A498S9N1_ACAVI</name>
<proteinExistence type="predicted"/>
<evidence type="ECO:0000313" key="2">
    <source>
        <dbReference type="Proteomes" id="UP000276991"/>
    </source>
</evidence>
<organism evidence="1 2">
    <name type="scientific">Acanthocheilonema viteae</name>
    <name type="common">Filarial nematode worm</name>
    <name type="synonym">Dipetalonema viteae</name>
    <dbReference type="NCBI Taxonomy" id="6277"/>
    <lineage>
        <taxon>Eukaryota</taxon>
        <taxon>Metazoa</taxon>
        <taxon>Ecdysozoa</taxon>
        <taxon>Nematoda</taxon>
        <taxon>Chromadorea</taxon>
        <taxon>Rhabditida</taxon>
        <taxon>Spirurina</taxon>
        <taxon>Spiruromorpha</taxon>
        <taxon>Filarioidea</taxon>
        <taxon>Onchocercidae</taxon>
        <taxon>Acanthocheilonema</taxon>
    </lineage>
</organism>
<protein>
    <submittedName>
        <fullName evidence="1">Uncharacterized protein</fullName>
    </submittedName>
</protein>
<sequence length="131" mass="15369">MRLHVKDNSLNHERTEIANVEEQSTVEQETSINALTITKSVGMIHNEEMINKHLKDNLSDFIFNDNYFEDSWGLHSDLLFATYTHQISNTFISPVDMEKTYSSEESNMLDQTDYNMNGMFVYRLYLVDLNF</sequence>
<keyword evidence="2" id="KW-1185">Reference proteome</keyword>
<dbReference type="OrthoDB" id="5875112at2759"/>
<accession>A0A498S9N1</accession>